<keyword evidence="1" id="KW-0472">Membrane</keyword>
<dbReference type="Gene3D" id="2.30.29.30">
    <property type="entry name" value="Pleckstrin-homology domain (PH domain)/Phosphotyrosine-binding domain (PTB)"/>
    <property type="match status" value="1"/>
</dbReference>
<protein>
    <submittedName>
        <fullName evidence="3">Metallophos domain-containing protein</fullName>
    </submittedName>
</protein>
<feature type="transmembrane region" description="Helical" evidence="1">
    <location>
        <begin position="222"/>
        <end position="247"/>
    </location>
</feature>
<feature type="transmembrane region" description="Helical" evidence="1">
    <location>
        <begin position="148"/>
        <end position="168"/>
    </location>
</feature>
<keyword evidence="2" id="KW-1185">Reference proteome</keyword>
<name>A0A1I7WYN5_HETBA</name>
<keyword evidence="1" id="KW-1133">Transmembrane helix</keyword>
<evidence type="ECO:0000256" key="1">
    <source>
        <dbReference type="SAM" id="Phobius"/>
    </source>
</evidence>
<keyword evidence="1" id="KW-0812">Transmembrane</keyword>
<proteinExistence type="predicted"/>
<evidence type="ECO:0000313" key="2">
    <source>
        <dbReference type="Proteomes" id="UP000095283"/>
    </source>
</evidence>
<dbReference type="AlphaFoldDB" id="A0A1I7WYN5"/>
<dbReference type="InterPro" id="IPR011993">
    <property type="entry name" value="PH-like_dom_sf"/>
</dbReference>
<dbReference type="WBParaSite" id="Hba_10289">
    <property type="protein sequence ID" value="Hba_10289"/>
    <property type="gene ID" value="Hba_10289"/>
</dbReference>
<organism evidence="2 3">
    <name type="scientific">Heterorhabditis bacteriophora</name>
    <name type="common">Entomopathogenic nematode worm</name>
    <dbReference type="NCBI Taxonomy" id="37862"/>
    <lineage>
        <taxon>Eukaryota</taxon>
        <taxon>Metazoa</taxon>
        <taxon>Ecdysozoa</taxon>
        <taxon>Nematoda</taxon>
        <taxon>Chromadorea</taxon>
        <taxon>Rhabditida</taxon>
        <taxon>Rhabditina</taxon>
        <taxon>Rhabditomorpha</taxon>
        <taxon>Strongyloidea</taxon>
        <taxon>Heterorhabditidae</taxon>
        <taxon>Heterorhabditis</taxon>
    </lineage>
</organism>
<accession>A0A1I7WYN5</accession>
<reference evidence="3" key="1">
    <citation type="submission" date="2016-11" db="UniProtKB">
        <authorList>
            <consortium name="WormBaseParasite"/>
        </authorList>
    </citation>
    <scope>IDENTIFICATION</scope>
</reference>
<sequence length="288" mass="32960">MSAMEFLKAELRLLRDVDIPILINMHQCEGTRLEKMKQLIGDWFYETRNYGHKKRLAVFYAHLHSKHEIKTMCFHDISVPFVYIGSVPNNRFSMLKIGEDRSTLVGFAAKDALDVGQDDLVIHNVENCVANRACGYLCWIYCRCSIPLIKSIFISSLFINVFINKLIIDNHEVKKGKMDGTYADNNYYCNKQFAKTMELSDAIEIPRVNNVFMKKGPRPAQIGSLVLIVVALQILETAFCVTLMVFLSNEEFWLLHRAVDRVLSELINKDQPAKGGLLILKCKNFMVG</sequence>
<dbReference type="Proteomes" id="UP000095283">
    <property type="component" value="Unplaced"/>
</dbReference>
<evidence type="ECO:0000313" key="3">
    <source>
        <dbReference type="WBParaSite" id="Hba_10289"/>
    </source>
</evidence>